<feature type="domain" description="Reverse transcriptase" evidence="9">
    <location>
        <begin position="24"/>
        <end position="244"/>
    </location>
</feature>
<name>A0A4Z0BE28_9BURK</name>
<dbReference type="PROSITE" id="PS50878">
    <property type="entry name" value="RT_POL"/>
    <property type="match status" value="1"/>
</dbReference>
<evidence type="ECO:0000256" key="3">
    <source>
        <dbReference type="ARBA" id="ARBA00022723"/>
    </source>
</evidence>
<sequence>MRPIYSAQPIGSTAALALALGMSESALLALAASASIRYSAFEIPKKNSDKVRTVCEPHHELKVAQKRINRAVFEHVVYPEYLQGGIADRDYVRNARIHAHSKSLIALDVQNFYDNIQAPDVLKIFKFFCKFPEDVARVLTQLTTRGGRVPQGACTSSHIANLVFFATEHRVVREFFQQGLRYSRLLDDITVSSAKQLSQERTSKIIHKVKLLLAEKHLRLKTSKTRVSSNSNPEVLMEVTGLWLNRGAPRAFRAERHDIRARMFKLERMHELSSHDLDYHAEHNRISGRVAKITYLGHFEAENYRSRLQKILPTYDGTEVARTLKLVRLLCATPAHQRDNLAYIDKYHHVLYRLGILSRTHRRLASKQRALVMKCAPSTSREELLYG</sequence>
<dbReference type="EMBL" id="SMLK01000007">
    <property type="protein sequence ID" value="TFY97575.1"/>
    <property type="molecule type" value="Genomic_DNA"/>
</dbReference>
<evidence type="ECO:0000313" key="10">
    <source>
        <dbReference type="EMBL" id="TFY97575.1"/>
    </source>
</evidence>
<comment type="caution">
    <text evidence="10">The sequence shown here is derived from an EMBL/GenBank/DDBJ whole genome shotgun (WGS) entry which is preliminary data.</text>
</comment>
<dbReference type="Proteomes" id="UP000297839">
    <property type="component" value="Unassembled WGS sequence"/>
</dbReference>
<evidence type="ECO:0000256" key="4">
    <source>
        <dbReference type="ARBA" id="ARBA00022842"/>
    </source>
</evidence>
<keyword evidence="6" id="KW-0051">Antiviral defense</keyword>
<dbReference type="InterPro" id="IPR000123">
    <property type="entry name" value="Reverse_transcriptase_msDNA"/>
</dbReference>
<reference evidence="10 11" key="1">
    <citation type="submission" date="2019-03" db="EMBL/GenBank/DDBJ databases">
        <title>Ramlibacter sp. 18x22-1, whole genome shotgun sequence.</title>
        <authorList>
            <person name="Zhang X."/>
            <person name="Feng G."/>
            <person name="Zhu H."/>
        </authorList>
    </citation>
    <scope>NUCLEOTIDE SEQUENCE [LARGE SCALE GENOMIC DNA]</scope>
    <source>
        <strain evidence="10 11">18x22-1</strain>
    </source>
</reference>
<evidence type="ECO:0000259" key="9">
    <source>
        <dbReference type="PROSITE" id="PS50878"/>
    </source>
</evidence>
<dbReference type="GO" id="GO:0046872">
    <property type="term" value="F:metal ion binding"/>
    <property type="evidence" value="ECO:0007669"/>
    <property type="project" value="UniProtKB-KW"/>
</dbReference>
<keyword evidence="4" id="KW-0460">Magnesium</keyword>
<keyword evidence="1" id="KW-0808">Transferase</keyword>
<dbReference type="SUPFAM" id="SSF56672">
    <property type="entry name" value="DNA/RNA polymerases"/>
    <property type="match status" value="1"/>
</dbReference>
<dbReference type="GO" id="GO:0051607">
    <property type="term" value="P:defense response to virus"/>
    <property type="evidence" value="ECO:0007669"/>
    <property type="project" value="UniProtKB-KW"/>
</dbReference>
<dbReference type="PRINTS" id="PR00866">
    <property type="entry name" value="RNADNAPOLMS"/>
</dbReference>
<evidence type="ECO:0000256" key="5">
    <source>
        <dbReference type="ARBA" id="ARBA00022918"/>
    </source>
</evidence>
<dbReference type="AlphaFoldDB" id="A0A4Z0BE28"/>
<dbReference type="OrthoDB" id="7055795at2"/>
<dbReference type="Pfam" id="PF00078">
    <property type="entry name" value="RVT_1"/>
    <property type="match status" value="1"/>
</dbReference>
<gene>
    <name evidence="10" type="ORF">EZ216_17750</name>
</gene>
<keyword evidence="2" id="KW-0548">Nucleotidyltransferase</keyword>
<comment type="similarity">
    <text evidence="7">Belongs to the bacterial reverse transcriptase family.</text>
</comment>
<evidence type="ECO:0000256" key="2">
    <source>
        <dbReference type="ARBA" id="ARBA00022695"/>
    </source>
</evidence>
<evidence type="ECO:0000313" key="11">
    <source>
        <dbReference type="Proteomes" id="UP000297839"/>
    </source>
</evidence>
<dbReference type="InterPro" id="IPR043502">
    <property type="entry name" value="DNA/RNA_pol_sf"/>
</dbReference>
<evidence type="ECO:0000256" key="1">
    <source>
        <dbReference type="ARBA" id="ARBA00022679"/>
    </source>
</evidence>
<evidence type="ECO:0000256" key="7">
    <source>
        <dbReference type="ARBA" id="ARBA00034120"/>
    </source>
</evidence>
<keyword evidence="3" id="KW-0479">Metal-binding</keyword>
<evidence type="ECO:0000256" key="6">
    <source>
        <dbReference type="ARBA" id="ARBA00023118"/>
    </source>
</evidence>
<dbReference type="CDD" id="cd03487">
    <property type="entry name" value="RT_Bac_retron_II"/>
    <property type="match status" value="1"/>
</dbReference>
<feature type="signal peptide" evidence="8">
    <location>
        <begin position="1"/>
        <end position="31"/>
    </location>
</feature>
<dbReference type="GO" id="GO:0003723">
    <property type="term" value="F:RNA binding"/>
    <property type="evidence" value="ECO:0007669"/>
    <property type="project" value="InterPro"/>
</dbReference>
<dbReference type="GO" id="GO:0003964">
    <property type="term" value="F:RNA-directed DNA polymerase activity"/>
    <property type="evidence" value="ECO:0007669"/>
    <property type="project" value="UniProtKB-KW"/>
</dbReference>
<keyword evidence="8" id="KW-0732">Signal</keyword>
<dbReference type="InterPro" id="IPR000477">
    <property type="entry name" value="RT_dom"/>
</dbReference>
<organism evidence="10 11">
    <name type="scientific">Ramlibacter humi</name>
    <dbReference type="NCBI Taxonomy" id="2530451"/>
    <lineage>
        <taxon>Bacteria</taxon>
        <taxon>Pseudomonadati</taxon>
        <taxon>Pseudomonadota</taxon>
        <taxon>Betaproteobacteria</taxon>
        <taxon>Burkholderiales</taxon>
        <taxon>Comamonadaceae</taxon>
        <taxon>Ramlibacter</taxon>
    </lineage>
</organism>
<proteinExistence type="inferred from homology"/>
<keyword evidence="11" id="KW-1185">Reference proteome</keyword>
<feature type="chain" id="PRO_5021432025" evidence="8">
    <location>
        <begin position="32"/>
        <end position="387"/>
    </location>
</feature>
<keyword evidence="5 10" id="KW-0695">RNA-directed DNA polymerase</keyword>
<accession>A0A4Z0BE28</accession>
<evidence type="ECO:0000256" key="8">
    <source>
        <dbReference type="SAM" id="SignalP"/>
    </source>
</evidence>
<protein>
    <submittedName>
        <fullName evidence="10">RNA-directed DNA polymerase</fullName>
    </submittedName>
</protein>